<sequence length="65" mass="7449">MVEIKIIGAHKQVLELSVEESVVAQTELKIQSGNGYDHFVLDHHDLHDGRDVPVFVWDQRTRIAE</sequence>
<gene>
    <name evidence="1" type="ORF">FNH06_30810</name>
</gene>
<dbReference type="RefSeq" id="WP_144643454.1">
    <property type="nucleotide sequence ID" value="NZ_BNAX01000013.1"/>
</dbReference>
<dbReference type="Pfam" id="PF19450">
    <property type="entry name" value="DUF5988"/>
    <property type="match status" value="1"/>
</dbReference>
<comment type="caution">
    <text evidence="1">The sequence shown here is derived from an EMBL/GenBank/DDBJ whole genome shotgun (WGS) entry which is preliminary data.</text>
</comment>
<dbReference type="Proteomes" id="UP000318578">
    <property type="component" value="Unassembled WGS sequence"/>
</dbReference>
<organism evidence="1 2">
    <name type="scientific">Amycolatopsis acidiphila</name>
    <dbReference type="NCBI Taxonomy" id="715473"/>
    <lineage>
        <taxon>Bacteria</taxon>
        <taxon>Bacillati</taxon>
        <taxon>Actinomycetota</taxon>
        <taxon>Actinomycetes</taxon>
        <taxon>Pseudonocardiales</taxon>
        <taxon>Pseudonocardiaceae</taxon>
        <taxon>Amycolatopsis</taxon>
    </lineage>
</organism>
<evidence type="ECO:0000313" key="2">
    <source>
        <dbReference type="Proteomes" id="UP000318578"/>
    </source>
</evidence>
<dbReference type="InterPro" id="IPR046030">
    <property type="entry name" value="DUF5988"/>
</dbReference>
<evidence type="ECO:0000313" key="1">
    <source>
        <dbReference type="EMBL" id="TVT17568.1"/>
    </source>
</evidence>
<name>A0A557ZZX5_9PSEU</name>
<proteinExistence type="predicted"/>
<dbReference type="EMBL" id="VJZA01000076">
    <property type="protein sequence ID" value="TVT17568.1"/>
    <property type="molecule type" value="Genomic_DNA"/>
</dbReference>
<accession>A0A557ZZX5</accession>
<keyword evidence="2" id="KW-1185">Reference proteome</keyword>
<protein>
    <submittedName>
        <fullName evidence="1">Uncharacterized protein</fullName>
    </submittedName>
</protein>
<reference evidence="1 2" key="1">
    <citation type="submission" date="2019-07" db="EMBL/GenBank/DDBJ databases">
        <title>New species of Amycolatopsis and Streptomyces.</title>
        <authorList>
            <person name="Duangmal K."/>
            <person name="Teo W.F.A."/>
            <person name="Lipun K."/>
        </authorList>
    </citation>
    <scope>NUCLEOTIDE SEQUENCE [LARGE SCALE GENOMIC DNA]</scope>
    <source>
        <strain evidence="1 2">JCM 30562</strain>
    </source>
</reference>
<dbReference type="AlphaFoldDB" id="A0A557ZZX5"/>